<keyword evidence="5 7" id="KW-1133">Transmembrane helix</keyword>
<feature type="transmembrane region" description="Helical" evidence="7">
    <location>
        <begin position="160"/>
        <end position="178"/>
    </location>
</feature>
<keyword evidence="10" id="KW-1185">Reference proteome</keyword>
<proteinExistence type="inferred from homology"/>
<dbReference type="Proteomes" id="UP000244450">
    <property type="component" value="Unassembled WGS sequence"/>
</dbReference>
<keyword evidence="6 7" id="KW-0472">Membrane</keyword>
<evidence type="ECO:0000256" key="4">
    <source>
        <dbReference type="ARBA" id="ARBA00022692"/>
    </source>
</evidence>
<feature type="domain" description="Mechanosensitive ion channel MscS" evidence="8">
    <location>
        <begin position="204"/>
        <end position="269"/>
    </location>
</feature>
<evidence type="ECO:0000256" key="2">
    <source>
        <dbReference type="ARBA" id="ARBA00008017"/>
    </source>
</evidence>
<gene>
    <name evidence="9" type="ORF">DCC81_04850</name>
</gene>
<evidence type="ECO:0000256" key="7">
    <source>
        <dbReference type="SAM" id="Phobius"/>
    </source>
</evidence>
<evidence type="ECO:0000259" key="8">
    <source>
        <dbReference type="Pfam" id="PF00924"/>
    </source>
</evidence>
<feature type="transmembrane region" description="Helical" evidence="7">
    <location>
        <begin position="12"/>
        <end position="30"/>
    </location>
</feature>
<dbReference type="InterPro" id="IPR010920">
    <property type="entry name" value="LSM_dom_sf"/>
</dbReference>
<organism evidence="9 10">
    <name type="scientific">Chitinophaga parva</name>
    <dbReference type="NCBI Taxonomy" id="2169414"/>
    <lineage>
        <taxon>Bacteria</taxon>
        <taxon>Pseudomonadati</taxon>
        <taxon>Bacteroidota</taxon>
        <taxon>Chitinophagia</taxon>
        <taxon>Chitinophagales</taxon>
        <taxon>Chitinophagaceae</taxon>
        <taxon>Chitinophaga</taxon>
    </lineage>
</organism>
<dbReference type="EMBL" id="QCYK01000001">
    <property type="protein sequence ID" value="PUZ28815.1"/>
    <property type="molecule type" value="Genomic_DNA"/>
</dbReference>
<dbReference type="GO" id="GO:0008381">
    <property type="term" value="F:mechanosensitive monoatomic ion channel activity"/>
    <property type="evidence" value="ECO:0007669"/>
    <property type="project" value="UniProtKB-ARBA"/>
</dbReference>
<evidence type="ECO:0000313" key="10">
    <source>
        <dbReference type="Proteomes" id="UP000244450"/>
    </source>
</evidence>
<protein>
    <recommendedName>
        <fullName evidence="8">Mechanosensitive ion channel MscS domain-containing protein</fullName>
    </recommendedName>
</protein>
<evidence type="ECO:0000256" key="6">
    <source>
        <dbReference type="ARBA" id="ARBA00023136"/>
    </source>
</evidence>
<feature type="transmembrane region" description="Helical" evidence="7">
    <location>
        <begin position="66"/>
        <end position="84"/>
    </location>
</feature>
<dbReference type="SUPFAM" id="SSF82861">
    <property type="entry name" value="Mechanosensitive channel protein MscS (YggB), transmembrane region"/>
    <property type="match status" value="1"/>
</dbReference>
<comment type="similarity">
    <text evidence="2">Belongs to the MscS (TC 1.A.23) family.</text>
</comment>
<dbReference type="InterPro" id="IPR011066">
    <property type="entry name" value="MscS_channel_C_sf"/>
</dbReference>
<dbReference type="PANTHER" id="PTHR30566">
    <property type="entry name" value="YNAI-RELATED MECHANOSENSITIVE ION CHANNEL"/>
    <property type="match status" value="1"/>
</dbReference>
<evidence type="ECO:0000256" key="1">
    <source>
        <dbReference type="ARBA" id="ARBA00004651"/>
    </source>
</evidence>
<dbReference type="Gene3D" id="1.10.287.1260">
    <property type="match status" value="1"/>
</dbReference>
<reference evidence="9 10" key="1">
    <citation type="submission" date="2018-04" db="EMBL/GenBank/DDBJ databases">
        <title>Chitinophaga fuyangensis sp. nov., isolated from soil in a chemical factory.</title>
        <authorList>
            <person name="Chen K."/>
        </authorList>
    </citation>
    <scope>NUCLEOTIDE SEQUENCE [LARGE SCALE GENOMIC DNA]</scope>
    <source>
        <strain evidence="9 10">LY-1</strain>
    </source>
</reference>
<dbReference type="InterPro" id="IPR011014">
    <property type="entry name" value="MscS_channel_TM-2"/>
</dbReference>
<evidence type="ECO:0000256" key="3">
    <source>
        <dbReference type="ARBA" id="ARBA00022475"/>
    </source>
</evidence>
<dbReference type="PANTHER" id="PTHR30566:SF5">
    <property type="entry name" value="MECHANOSENSITIVE ION CHANNEL PROTEIN 1, MITOCHONDRIAL-RELATED"/>
    <property type="match status" value="1"/>
</dbReference>
<dbReference type="InterPro" id="IPR006685">
    <property type="entry name" value="MscS_channel_2nd"/>
</dbReference>
<dbReference type="GO" id="GO:0005886">
    <property type="term" value="C:plasma membrane"/>
    <property type="evidence" value="ECO:0007669"/>
    <property type="project" value="UniProtKB-SubCell"/>
</dbReference>
<comment type="subcellular location">
    <subcellularLocation>
        <location evidence="1">Cell membrane</location>
        <topology evidence="1">Multi-pass membrane protein</topology>
    </subcellularLocation>
</comment>
<dbReference type="AlphaFoldDB" id="A0A2T7BMB3"/>
<comment type="caution">
    <text evidence="9">The sequence shown here is derived from an EMBL/GenBank/DDBJ whole genome shotgun (WGS) entry which is preliminary data.</text>
</comment>
<name>A0A2T7BMB3_9BACT</name>
<dbReference type="InterPro" id="IPR023408">
    <property type="entry name" value="MscS_beta-dom_sf"/>
</dbReference>
<dbReference type="SUPFAM" id="SSF82689">
    <property type="entry name" value="Mechanosensitive channel protein MscS (YggB), C-terminal domain"/>
    <property type="match status" value="1"/>
</dbReference>
<feature type="transmembrane region" description="Helical" evidence="7">
    <location>
        <begin position="113"/>
        <end position="139"/>
    </location>
</feature>
<dbReference type="RefSeq" id="WP_108685454.1">
    <property type="nucleotide sequence ID" value="NZ_QCYK01000001.1"/>
</dbReference>
<evidence type="ECO:0000256" key="5">
    <source>
        <dbReference type="ARBA" id="ARBA00022989"/>
    </source>
</evidence>
<accession>A0A2T7BMB3</accession>
<dbReference type="Pfam" id="PF00924">
    <property type="entry name" value="MS_channel_2nd"/>
    <property type="match status" value="1"/>
</dbReference>
<keyword evidence="3" id="KW-1003">Cell membrane</keyword>
<dbReference type="OrthoDB" id="9809206at2"/>
<dbReference type="Gene3D" id="2.30.30.60">
    <property type="match status" value="1"/>
</dbReference>
<keyword evidence="4 7" id="KW-0812">Transmembrane</keyword>
<evidence type="ECO:0000313" key="9">
    <source>
        <dbReference type="EMBL" id="PUZ28815.1"/>
    </source>
</evidence>
<dbReference type="SUPFAM" id="SSF50182">
    <property type="entry name" value="Sm-like ribonucleoproteins"/>
    <property type="match status" value="1"/>
</dbReference>
<sequence>MHEFFSRQFFGNSLRDYTILVAVLLIIWAVRRPLSRALATLFFSVIKKWATLIHRKDLVDLLLRPIEFFLLLSVFMLTVNHFHFPAEFNFVLYRGEGEAGEQHVFTLQQFLTLVFNIAFASAVIWIALRIVDFVSLVLHTKSRATQDKTDDQFIIFFKDFFKAILMVLGCIWMIRLLFGPSLVEKLVAGLGIGAAALALAAKESIENLIGSFIIFSDKPFHVGDTVKVNGYQGEVEKIGLRSTRIRTVDKTFVTVPNKQMVDSIVDNLTLRTLRRVELRLELDSDTPADKILAVIKRIRGFLVTDARVNEGFQVNLQEFSKDTYVIQVIYLTMILEAAPFLALREEVNIQIIRALEKESVKLPATKTIIIDPGSKRPA</sequence>